<reference evidence="2" key="1">
    <citation type="journal article" date="2009" name="Rice">
        <title>De Novo Next Generation Sequencing of Plant Genomes.</title>
        <authorList>
            <person name="Rounsley S."/>
            <person name="Marri P.R."/>
            <person name="Yu Y."/>
            <person name="He R."/>
            <person name="Sisneros N."/>
            <person name="Goicoechea J.L."/>
            <person name="Lee S.J."/>
            <person name="Angelova A."/>
            <person name="Kudrna D."/>
            <person name="Luo M."/>
            <person name="Affourtit J."/>
            <person name="Desany B."/>
            <person name="Knight J."/>
            <person name="Niazi F."/>
            <person name="Egholm M."/>
            <person name="Wing R.A."/>
        </authorList>
    </citation>
    <scope>NUCLEOTIDE SEQUENCE [LARGE SCALE GENOMIC DNA]</scope>
    <source>
        <strain evidence="2">cv. IRGC 105608</strain>
    </source>
</reference>
<keyword evidence="3" id="KW-1185">Reference proteome</keyword>
<dbReference type="Proteomes" id="UP000026960">
    <property type="component" value="Chromosome 3"/>
</dbReference>
<evidence type="ECO:0000313" key="3">
    <source>
        <dbReference type="Proteomes" id="UP000026960"/>
    </source>
</evidence>
<feature type="chain" id="PRO_5002261794" evidence="1">
    <location>
        <begin position="32"/>
        <end position="91"/>
    </location>
</feature>
<protein>
    <submittedName>
        <fullName evidence="2">Uncharacterized protein</fullName>
    </submittedName>
</protein>
<dbReference type="PaxDb" id="65489-OBART03G13650.1"/>
<keyword evidence="1" id="KW-0732">Signal</keyword>
<dbReference type="AlphaFoldDB" id="A0A0D3FH92"/>
<sequence>PSPNPLPQTLAGTIPLPLLLSLRSLFCQATAAAAACRPPHPLLPAVGDLPRALPTASRCCRRVLFVWLQQDACCSTEHQKLWLLLHHCLPI</sequence>
<dbReference type="HOGENOM" id="CLU_2433352_0_0_1"/>
<organism evidence="2">
    <name type="scientific">Oryza barthii</name>
    <dbReference type="NCBI Taxonomy" id="65489"/>
    <lineage>
        <taxon>Eukaryota</taxon>
        <taxon>Viridiplantae</taxon>
        <taxon>Streptophyta</taxon>
        <taxon>Embryophyta</taxon>
        <taxon>Tracheophyta</taxon>
        <taxon>Spermatophyta</taxon>
        <taxon>Magnoliopsida</taxon>
        <taxon>Liliopsida</taxon>
        <taxon>Poales</taxon>
        <taxon>Poaceae</taxon>
        <taxon>BOP clade</taxon>
        <taxon>Oryzoideae</taxon>
        <taxon>Oryzeae</taxon>
        <taxon>Oryzinae</taxon>
        <taxon>Oryza</taxon>
    </lineage>
</organism>
<accession>A0A0D3FH92</accession>
<evidence type="ECO:0000256" key="1">
    <source>
        <dbReference type="SAM" id="SignalP"/>
    </source>
</evidence>
<reference evidence="2" key="2">
    <citation type="submission" date="2015-03" db="UniProtKB">
        <authorList>
            <consortium name="EnsemblPlants"/>
        </authorList>
    </citation>
    <scope>IDENTIFICATION</scope>
</reference>
<dbReference type="EnsemblPlants" id="OBART03G13650.1">
    <property type="protein sequence ID" value="OBART03G13650.1"/>
    <property type="gene ID" value="OBART03G13650"/>
</dbReference>
<dbReference type="Gramene" id="OBART03G13650.1">
    <property type="protein sequence ID" value="OBART03G13650.1"/>
    <property type="gene ID" value="OBART03G13650"/>
</dbReference>
<name>A0A0D3FH92_9ORYZ</name>
<proteinExistence type="predicted"/>
<feature type="signal peptide" evidence="1">
    <location>
        <begin position="1"/>
        <end position="31"/>
    </location>
</feature>
<evidence type="ECO:0000313" key="2">
    <source>
        <dbReference type="EnsemblPlants" id="OBART03G13650.1"/>
    </source>
</evidence>